<dbReference type="NCBIfam" id="TIGR02985">
    <property type="entry name" value="Sig70_bacteroi1"/>
    <property type="match status" value="1"/>
</dbReference>
<evidence type="ECO:0000259" key="7">
    <source>
        <dbReference type="Pfam" id="PF04542"/>
    </source>
</evidence>
<dbReference type="InterPro" id="IPR007627">
    <property type="entry name" value="RNA_pol_sigma70_r2"/>
</dbReference>
<dbReference type="GO" id="GO:0016987">
    <property type="term" value="F:sigma factor activity"/>
    <property type="evidence" value="ECO:0007669"/>
    <property type="project" value="UniProtKB-KW"/>
</dbReference>
<proteinExistence type="inferred from homology"/>
<dbReference type="GO" id="GO:0006352">
    <property type="term" value="P:DNA-templated transcription initiation"/>
    <property type="evidence" value="ECO:0007669"/>
    <property type="project" value="InterPro"/>
</dbReference>
<dbReference type="EMBL" id="QRYW01000010">
    <property type="protein sequence ID" value="RGV28097.1"/>
    <property type="molecule type" value="Genomic_DNA"/>
</dbReference>
<keyword evidence="4" id="KW-0731">Sigma factor</keyword>
<dbReference type="InterPro" id="IPR013325">
    <property type="entry name" value="RNA_pol_sigma_r2"/>
</dbReference>
<evidence type="ECO:0000313" key="9">
    <source>
        <dbReference type="EMBL" id="RGV28097.1"/>
    </source>
</evidence>
<comment type="function">
    <text evidence="6">Sigma factors are initiation factors that promote the attachment of RNA polymerase to specific initiation sites and are then released. Sigma-S contributes to the protection against external stress, thus playing a role in cellular fitness and survival.</text>
</comment>
<dbReference type="SUPFAM" id="SSF88946">
    <property type="entry name" value="Sigma2 domain of RNA polymerase sigma factors"/>
    <property type="match status" value="1"/>
</dbReference>
<dbReference type="GO" id="GO:0003677">
    <property type="term" value="F:DNA binding"/>
    <property type="evidence" value="ECO:0007669"/>
    <property type="project" value="InterPro"/>
</dbReference>
<dbReference type="Gene3D" id="1.10.1740.10">
    <property type="match status" value="1"/>
</dbReference>
<reference evidence="11 12" key="1">
    <citation type="submission" date="2018-08" db="EMBL/GenBank/DDBJ databases">
        <title>A genome reference for cultivated species of the human gut microbiota.</title>
        <authorList>
            <person name="Zou Y."/>
            <person name="Xue W."/>
            <person name="Luo G."/>
        </authorList>
    </citation>
    <scope>NUCLEOTIDE SEQUENCE [LARGE SCALE GENOMIC DNA]</scope>
    <source>
        <strain evidence="9 11">AF14-6AC</strain>
        <strain evidence="10 12">OF03-11</strain>
    </source>
</reference>
<protein>
    <recommendedName>
        <fullName evidence="2">RNA polymerase sigma factor SigS</fullName>
    </recommendedName>
</protein>
<keyword evidence="3" id="KW-0805">Transcription regulation</keyword>
<dbReference type="Pfam" id="PF04542">
    <property type="entry name" value="Sigma70_r2"/>
    <property type="match status" value="1"/>
</dbReference>
<dbReference type="InterPro" id="IPR014327">
    <property type="entry name" value="RNA_pol_sigma70_bacteroid"/>
</dbReference>
<dbReference type="AlphaFoldDB" id="A0A3D4ZBF4"/>
<evidence type="ECO:0000256" key="3">
    <source>
        <dbReference type="ARBA" id="ARBA00023015"/>
    </source>
</evidence>
<gene>
    <name evidence="9" type="ORF">DWW24_06130</name>
    <name evidence="10" type="ORF">DXA53_07180</name>
</gene>
<dbReference type="Proteomes" id="UP000283426">
    <property type="component" value="Unassembled WGS sequence"/>
</dbReference>
<evidence type="ECO:0000313" key="11">
    <source>
        <dbReference type="Proteomes" id="UP000283426"/>
    </source>
</evidence>
<sequence>MWNSWWVSGGKYIFTLFFLKSCSVEGVTLDMERFRQGDSLIFKTVFDGLYHSLCLFTNRFLNNLDASEDIVQEAFCALWNHREEMESVIHIKSFLYSVTRNTVLNYIKHQKIRLRYEQSLHDLEDKTLFEYFIIEEEVERILLKTQENLPPKCKRIFILAIQGKNNDEIAKELNISVNTVKTQKKIAYRTLKDYIYEITCLLFLLQK</sequence>
<organism evidence="10 12">
    <name type="scientific">Odoribacter splanchnicus</name>
    <dbReference type="NCBI Taxonomy" id="28118"/>
    <lineage>
        <taxon>Bacteria</taxon>
        <taxon>Pseudomonadati</taxon>
        <taxon>Bacteroidota</taxon>
        <taxon>Bacteroidia</taxon>
        <taxon>Bacteroidales</taxon>
        <taxon>Odoribacteraceae</taxon>
        <taxon>Odoribacter</taxon>
    </lineage>
</organism>
<evidence type="ECO:0000256" key="6">
    <source>
        <dbReference type="ARBA" id="ARBA00024701"/>
    </source>
</evidence>
<evidence type="ECO:0000313" key="12">
    <source>
        <dbReference type="Proteomes" id="UP000284434"/>
    </source>
</evidence>
<dbReference type="Gene3D" id="1.10.10.10">
    <property type="entry name" value="Winged helix-like DNA-binding domain superfamily/Winged helix DNA-binding domain"/>
    <property type="match status" value="1"/>
</dbReference>
<dbReference type="EMBL" id="QSCO01000008">
    <property type="protein sequence ID" value="RGY07432.1"/>
    <property type="molecule type" value="Genomic_DNA"/>
</dbReference>
<evidence type="ECO:0000256" key="2">
    <source>
        <dbReference type="ARBA" id="ARBA00021245"/>
    </source>
</evidence>
<keyword evidence="5" id="KW-0804">Transcription</keyword>
<dbReference type="Pfam" id="PF08281">
    <property type="entry name" value="Sigma70_r4_2"/>
    <property type="match status" value="1"/>
</dbReference>
<dbReference type="Proteomes" id="UP000284434">
    <property type="component" value="Unassembled WGS sequence"/>
</dbReference>
<evidence type="ECO:0000259" key="8">
    <source>
        <dbReference type="Pfam" id="PF08281"/>
    </source>
</evidence>
<evidence type="ECO:0000256" key="4">
    <source>
        <dbReference type="ARBA" id="ARBA00023082"/>
    </source>
</evidence>
<dbReference type="InterPro" id="IPR013249">
    <property type="entry name" value="RNA_pol_sigma70_r4_t2"/>
</dbReference>
<evidence type="ECO:0000256" key="5">
    <source>
        <dbReference type="ARBA" id="ARBA00023163"/>
    </source>
</evidence>
<evidence type="ECO:0000256" key="1">
    <source>
        <dbReference type="ARBA" id="ARBA00007788"/>
    </source>
</evidence>
<dbReference type="InterPro" id="IPR014284">
    <property type="entry name" value="RNA_pol_sigma-70_dom"/>
</dbReference>
<dbReference type="NCBIfam" id="TIGR02937">
    <property type="entry name" value="sigma70-ECF"/>
    <property type="match status" value="1"/>
</dbReference>
<evidence type="ECO:0000313" key="10">
    <source>
        <dbReference type="EMBL" id="RGY07432.1"/>
    </source>
</evidence>
<feature type="domain" description="RNA polymerase sigma factor 70 region 4 type 2" evidence="8">
    <location>
        <begin position="145"/>
        <end position="184"/>
    </location>
</feature>
<dbReference type="InterPro" id="IPR036388">
    <property type="entry name" value="WH-like_DNA-bd_sf"/>
</dbReference>
<comment type="similarity">
    <text evidence="1">Belongs to the sigma-70 factor family.</text>
</comment>
<name>A0A3D4ZBF4_9BACT</name>
<dbReference type="PANTHER" id="PTHR43133">
    <property type="entry name" value="RNA POLYMERASE ECF-TYPE SIGMA FACTO"/>
    <property type="match status" value="1"/>
</dbReference>
<dbReference type="InterPro" id="IPR016032">
    <property type="entry name" value="Sig_transdc_resp-reg_C-effctor"/>
</dbReference>
<accession>A0A3D4ZBF4</accession>
<comment type="caution">
    <text evidence="10">The sequence shown here is derived from an EMBL/GenBank/DDBJ whole genome shotgun (WGS) entry which is preliminary data.</text>
</comment>
<dbReference type="SUPFAM" id="SSF46894">
    <property type="entry name" value="C-terminal effector domain of the bipartite response regulators"/>
    <property type="match status" value="1"/>
</dbReference>
<dbReference type="PANTHER" id="PTHR43133:SF46">
    <property type="entry name" value="RNA POLYMERASE SIGMA-70 FACTOR ECF SUBFAMILY"/>
    <property type="match status" value="1"/>
</dbReference>
<feature type="domain" description="RNA polymerase sigma-70 region 2" evidence="7">
    <location>
        <begin position="58"/>
        <end position="111"/>
    </location>
</feature>
<dbReference type="InterPro" id="IPR039425">
    <property type="entry name" value="RNA_pol_sigma-70-like"/>
</dbReference>